<dbReference type="InterPro" id="IPR006094">
    <property type="entry name" value="Oxid_FAD_bind_N"/>
</dbReference>
<keyword evidence="3" id="KW-0285">Flavoprotein</keyword>
<comment type="similarity">
    <text evidence="2">Belongs to the oxygen-dependent FAD-linked oxidoreductase family.</text>
</comment>
<evidence type="ECO:0000256" key="3">
    <source>
        <dbReference type="ARBA" id="ARBA00022630"/>
    </source>
</evidence>
<dbReference type="Proteomes" id="UP000823521">
    <property type="component" value="Unassembled WGS sequence"/>
</dbReference>
<dbReference type="InterPro" id="IPR016169">
    <property type="entry name" value="FAD-bd_PCMH_sub2"/>
</dbReference>
<evidence type="ECO:0000256" key="4">
    <source>
        <dbReference type="ARBA" id="ARBA00022827"/>
    </source>
</evidence>
<gene>
    <name evidence="7" type="ORF">GSF22_20645</name>
</gene>
<dbReference type="Gene3D" id="3.30.465.10">
    <property type="match status" value="1"/>
</dbReference>
<keyword evidence="4" id="KW-0274">FAD</keyword>
<keyword evidence="5" id="KW-0560">Oxidoreductase</keyword>
<comment type="cofactor">
    <cofactor evidence="1">
        <name>FAD</name>
        <dbReference type="ChEBI" id="CHEBI:57692"/>
    </cofactor>
</comment>
<evidence type="ECO:0000259" key="6">
    <source>
        <dbReference type="PROSITE" id="PS51387"/>
    </source>
</evidence>
<evidence type="ECO:0000256" key="2">
    <source>
        <dbReference type="ARBA" id="ARBA00005466"/>
    </source>
</evidence>
<comment type="caution">
    <text evidence="7">The sequence shown here is derived from an EMBL/GenBank/DDBJ whole genome shotgun (WGS) entry which is preliminary data.</text>
</comment>
<organism evidence="7 8">
    <name type="scientific">Micromonospora echinofusca</name>
    <dbReference type="NCBI Taxonomy" id="47858"/>
    <lineage>
        <taxon>Bacteria</taxon>
        <taxon>Bacillati</taxon>
        <taxon>Actinomycetota</taxon>
        <taxon>Actinomycetes</taxon>
        <taxon>Micromonosporales</taxon>
        <taxon>Micromonosporaceae</taxon>
        <taxon>Micromonospora</taxon>
    </lineage>
</organism>
<name>A0ABS3VVH3_MICEH</name>
<accession>A0ABS3VVH3</accession>
<dbReference type="PANTHER" id="PTHR42973">
    <property type="entry name" value="BINDING OXIDOREDUCTASE, PUTATIVE (AFU_ORTHOLOGUE AFUA_1G17690)-RELATED"/>
    <property type="match status" value="1"/>
</dbReference>
<evidence type="ECO:0000313" key="7">
    <source>
        <dbReference type="EMBL" id="MBO4208398.1"/>
    </source>
</evidence>
<dbReference type="InterPro" id="IPR016166">
    <property type="entry name" value="FAD-bd_PCMH"/>
</dbReference>
<feature type="non-terminal residue" evidence="7">
    <location>
        <position position="155"/>
    </location>
</feature>
<proteinExistence type="inferred from homology"/>
<dbReference type="EMBL" id="WVUH01000193">
    <property type="protein sequence ID" value="MBO4208398.1"/>
    <property type="molecule type" value="Genomic_DNA"/>
</dbReference>
<dbReference type="SUPFAM" id="SSF56176">
    <property type="entry name" value="FAD-binding/transporter-associated domain-like"/>
    <property type="match status" value="1"/>
</dbReference>
<dbReference type="InterPro" id="IPR036318">
    <property type="entry name" value="FAD-bd_PCMH-like_sf"/>
</dbReference>
<sequence length="155" mass="16202">MAAIDWAALRGSLQGHLLLDSDPDYEWTRKPFIARFDEILPQAVVMAADPQDVVEALAFARRHGIEFALRSGGHCFAGYSSSRGMVINVTPMAQVRVDGSRAVVGAGTRIGALTNELIEHGLVVPGGSCPSVGIGGTTLGGGIGVLGRLYGLTLD</sequence>
<protein>
    <submittedName>
        <fullName evidence="7">FAD-binding protein</fullName>
    </submittedName>
</protein>
<evidence type="ECO:0000313" key="8">
    <source>
        <dbReference type="Proteomes" id="UP000823521"/>
    </source>
</evidence>
<dbReference type="RefSeq" id="WP_208815387.1">
    <property type="nucleotide sequence ID" value="NZ_WVUH01000193.1"/>
</dbReference>
<evidence type="ECO:0000256" key="5">
    <source>
        <dbReference type="ARBA" id="ARBA00023002"/>
    </source>
</evidence>
<keyword evidence="8" id="KW-1185">Reference proteome</keyword>
<dbReference type="PROSITE" id="PS51387">
    <property type="entry name" value="FAD_PCMH"/>
    <property type="match status" value="1"/>
</dbReference>
<dbReference type="Pfam" id="PF01565">
    <property type="entry name" value="FAD_binding_4"/>
    <property type="match status" value="1"/>
</dbReference>
<evidence type="ECO:0000256" key="1">
    <source>
        <dbReference type="ARBA" id="ARBA00001974"/>
    </source>
</evidence>
<dbReference type="InterPro" id="IPR050416">
    <property type="entry name" value="FAD-linked_Oxidoreductase"/>
</dbReference>
<feature type="domain" description="FAD-binding PCMH-type" evidence="6">
    <location>
        <begin position="37"/>
        <end position="155"/>
    </location>
</feature>
<dbReference type="PANTHER" id="PTHR42973:SF39">
    <property type="entry name" value="FAD-BINDING PCMH-TYPE DOMAIN-CONTAINING PROTEIN"/>
    <property type="match status" value="1"/>
</dbReference>
<reference evidence="7 8" key="1">
    <citation type="submission" date="2019-12" db="EMBL/GenBank/DDBJ databases">
        <title>Whole genome sequencing of endophytic Actinobacterium Micromonospora sp. MPMI6T.</title>
        <authorList>
            <person name="Evv R."/>
            <person name="Podile A.R."/>
        </authorList>
    </citation>
    <scope>NUCLEOTIDE SEQUENCE [LARGE SCALE GENOMIC DNA]</scope>
    <source>
        <strain evidence="7 8">MPMI6</strain>
    </source>
</reference>